<dbReference type="PRINTS" id="PR00259">
    <property type="entry name" value="TMFOUR"/>
</dbReference>
<keyword evidence="2 5" id="KW-0812">Transmembrane</keyword>
<dbReference type="OrthoDB" id="9972904at2759"/>
<evidence type="ECO:0000313" key="6">
    <source>
        <dbReference type="EnsemblMetazoa" id="BGLB036440-PA"/>
    </source>
</evidence>
<reference evidence="6" key="1">
    <citation type="submission" date="2020-05" db="UniProtKB">
        <authorList>
            <consortium name="EnsemblMetazoa"/>
        </authorList>
    </citation>
    <scope>IDENTIFICATION</scope>
    <source>
        <strain evidence="6">BB02</strain>
    </source>
</reference>
<dbReference type="Proteomes" id="UP000076420">
    <property type="component" value="Unassembled WGS sequence"/>
</dbReference>
<dbReference type="EnsemblMetazoa" id="BGLB036440-RA">
    <property type="protein sequence ID" value="BGLB036440-PA"/>
    <property type="gene ID" value="BGLB036440"/>
</dbReference>
<evidence type="ECO:0000256" key="3">
    <source>
        <dbReference type="ARBA" id="ARBA00022989"/>
    </source>
</evidence>
<dbReference type="VEuPathDB" id="VectorBase:BGLAX_027701"/>
<accession>A0A2C9LYG3</accession>
<dbReference type="KEGG" id="bgt:106062324"/>
<organism evidence="6 7">
    <name type="scientific">Biomphalaria glabrata</name>
    <name type="common">Bloodfluke planorb</name>
    <name type="synonym">Freshwater snail</name>
    <dbReference type="NCBI Taxonomy" id="6526"/>
    <lineage>
        <taxon>Eukaryota</taxon>
        <taxon>Metazoa</taxon>
        <taxon>Spiralia</taxon>
        <taxon>Lophotrochozoa</taxon>
        <taxon>Mollusca</taxon>
        <taxon>Gastropoda</taxon>
        <taxon>Heterobranchia</taxon>
        <taxon>Euthyneura</taxon>
        <taxon>Panpulmonata</taxon>
        <taxon>Hygrophila</taxon>
        <taxon>Lymnaeoidea</taxon>
        <taxon>Planorbidae</taxon>
        <taxon>Biomphalaria</taxon>
    </lineage>
</organism>
<evidence type="ECO:0000256" key="1">
    <source>
        <dbReference type="ARBA" id="ARBA00004141"/>
    </source>
</evidence>
<evidence type="ECO:0000313" key="7">
    <source>
        <dbReference type="Proteomes" id="UP000076420"/>
    </source>
</evidence>
<sequence>RTHPSTTSVQDITTRWNSTFLMLKRLIPLVHVLKAFLQHEGSDKRIKNMKSTFLESLNSRFEDVDNNRLLDAHFESLVLNDNACTEAKAGVLICATHHQNPVIKTATPADVFSEAVEPPTKKARLAESSLWDCFDELAAQEEASAPMVTGIVILAIGIWTKVDLYKYLELSSIYQPEAPYVLIGVGAVIVLIGSLGCCCTIKGHSVLLYMFCGFLFIVFIIELSAGIALLVYRGKLETGFKEGLQSALQLYGTKGNGEITDAVDELQEKLVCCGISSYADWFKTPYAAKAEKEGKSIYSVPESCCRNRHDCVHYGVQTNTTDIHIQGCHMFVVDFINGNMGPIGGVALGISFFQILGAILAFCLAKSINRAKYEQVA</sequence>
<dbReference type="SUPFAM" id="SSF48652">
    <property type="entry name" value="Tetraspanin"/>
    <property type="match status" value="1"/>
</dbReference>
<dbReference type="VEuPathDB" id="VectorBase:BGLB036440"/>
<dbReference type="InterPro" id="IPR008952">
    <property type="entry name" value="Tetraspanin_EC2_sf"/>
</dbReference>
<dbReference type="PANTHER" id="PTHR19282">
    <property type="entry name" value="TETRASPANIN"/>
    <property type="match status" value="1"/>
</dbReference>
<dbReference type="InterPro" id="IPR018499">
    <property type="entry name" value="Tetraspanin/Peripherin"/>
</dbReference>
<dbReference type="Pfam" id="PF00335">
    <property type="entry name" value="Tetraspanin"/>
    <property type="match status" value="1"/>
</dbReference>
<gene>
    <name evidence="6" type="primary">106062324</name>
</gene>
<keyword evidence="4 5" id="KW-0472">Membrane</keyword>
<dbReference type="Gene3D" id="1.10.1450.10">
    <property type="entry name" value="Tetraspanin"/>
    <property type="match status" value="1"/>
</dbReference>
<dbReference type="FunFam" id="1.10.1450.10:FF:000029">
    <property type="entry name" value="Tetraspanin"/>
    <property type="match status" value="1"/>
</dbReference>
<feature type="transmembrane region" description="Helical" evidence="5">
    <location>
        <begin position="206"/>
        <end position="232"/>
    </location>
</feature>
<keyword evidence="3 5" id="KW-1133">Transmembrane helix</keyword>
<dbReference type="PANTHER" id="PTHR19282:SF252">
    <property type="entry name" value="TETRASPANIN"/>
    <property type="match status" value="1"/>
</dbReference>
<evidence type="ECO:0000256" key="5">
    <source>
        <dbReference type="SAM" id="Phobius"/>
    </source>
</evidence>
<feature type="transmembrane region" description="Helical" evidence="5">
    <location>
        <begin position="143"/>
        <end position="160"/>
    </location>
</feature>
<evidence type="ECO:0000256" key="4">
    <source>
        <dbReference type="ARBA" id="ARBA00023136"/>
    </source>
</evidence>
<proteinExistence type="predicted"/>
<feature type="transmembrane region" description="Helical" evidence="5">
    <location>
        <begin position="343"/>
        <end position="365"/>
    </location>
</feature>
<dbReference type="GO" id="GO:0005886">
    <property type="term" value="C:plasma membrane"/>
    <property type="evidence" value="ECO:0007669"/>
    <property type="project" value="TreeGrafter"/>
</dbReference>
<dbReference type="STRING" id="6526.A0A2C9LYG3"/>
<comment type="subcellular location">
    <subcellularLocation>
        <location evidence="1">Membrane</location>
        <topology evidence="1">Multi-pass membrane protein</topology>
    </subcellularLocation>
</comment>
<protein>
    <submittedName>
        <fullName evidence="6">Tetraspanin</fullName>
    </submittedName>
</protein>
<evidence type="ECO:0000256" key="2">
    <source>
        <dbReference type="ARBA" id="ARBA00022692"/>
    </source>
</evidence>
<dbReference type="AlphaFoldDB" id="A0A2C9LYG3"/>
<name>A0A2C9LYG3_BIOGL</name>
<feature type="transmembrane region" description="Helical" evidence="5">
    <location>
        <begin position="180"/>
        <end position="199"/>
    </location>
</feature>